<evidence type="ECO:0000256" key="9">
    <source>
        <dbReference type="ARBA" id="ARBA00039221"/>
    </source>
</evidence>
<feature type="compositionally biased region" description="Acidic residues" evidence="12">
    <location>
        <begin position="395"/>
        <end position="404"/>
    </location>
</feature>
<feature type="compositionally biased region" description="Basic and acidic residues" evidence="12">
    <location>
        <begin position="322"/>
        <end position="339"/>
    </location>
</feature>
<feature type="region of interest" description="Disordered" evidence="12">
    <location>
        <begin position="474"/>
        <end position="493"/>
    </location>
</feature>
<dbReference type="GO" id="GO:0005615">
    <property type="term" value="C:extracellular space"/>
    <property type="evidence" value="ECO:0007669"/>
    <property type="project" value="TreeGrafter"/>
</dbReference>
<evidence type="ECO:0000256" key="12">
    <source>
        <dbReference type="SAM" id="MobiDB-lite"/>
    </source>
</evidence>
<evidence type="ECO:0000256" key="7">
    <source>
        <dbReference type="ARBA" id="ARBA00022974"/>
    </source>
</evidence>
<reference evidence="14" key="1">
    <citation type="thesis" date="2020" institute="ProQuest LLC" country="789 East Eisenhower Parkway, Ann Arbor, MI, USA">
        <title>Comparative Genomics and Chromosome Evolution.</title>
        <authorList>
            <person name="Mudd A.B."/>
        </authorList>
    </citation>
    <scope>NUCLEOTIDE SEQUENCE</scope>
    <source>
        <strain evidence="14">1538</strain>
        <tissue evidence="14">Blood</tissue>
    </source>
</reference>
<dbReference type="PANTHER" id="PTHR10583:SF4">
    <property type="entry name" value="SECRETOGRANIN-1"/>
    <property type="match status" value="1"/>
</dbReference>
<feature type="compositionally biased region" description="Basic and acidic residues" evidence="12">
    <location>
        <begin position="207"/>
        <end position="225"/>
    </location>
</feature>
<dbReference type="EMBL" id="DYDO01000004">
    <property type="protein sequence ID" value="DBA27125.1"/>
    <property type="molecule type" value="Genomic_DNA"/>
</dbReference>
<evidence type="ECO:0000256" key="2">
    <source>
        <dbReference type="ARBA" id="ARBA00005723"/>
    </source>
</evidence>
<evidence type="ECO:0000256" key="5">
    <source>
        <dbReference type="ARBA" id="ARBA00022641"/>
    </source>
</evidence>
<feature type="compositionally biased region" description="Basic and acidic residues" evidence="12">
    <location>
        <begin position="168"/>
        <end position="200"/>
    </location>
</feature>
<proteinExistence type="inferred from homology"/>
<feature type="signal peptide" evidence="13">
    <location>
        <begin position="1"/>
        <end position="25"/>
    </location>
</feature>
<keyword evidence="3" id="KW-0964">Secreted</keyword>
<sequence>MGMARRRMLPLLLLSLCLAMVEVNAAPFDKGSKQEEMVTRCIVEVLSNALAKPNAPPIDPECKDILKKSSRHNQDEERGEIKQYETRTITDPGASDDQQDSKEDDKRSPDLPKEEYEDKRHHAEAENREGKEEEKVKETEQSDEKEEGTGHSKERVFAEGEDDEDEERGDHKDNYKKEDMEKRNKYHDDSHESVHDILDKRAHHTSKHTEEENEDNVRNLEEIIKRHPPSKSWKEQLLQPDKLYSIHSSEVPDENDEWEEKEKRSNKPNHEELRQRLFGYEEKRSHHEEPRNHLAEEKMSYSRGQKPHFEENSLENRLIKNYFDKRSHHDKESLEEVREKKHHHQDSEEETEHHDSSEESNEKELTGHHYEEKRQHEEIKRWPSQQNSRLHYEESNEDSEESEENIEKRHEHEQEKENFYRKLKHHLQDSNEDEPYRQEKKQDEKRYYIGEEMVDGMKRYYPKLSEEKNLRQYEDSRNHHYKEDTEEPNFPDNEMYKQNYAEEERRSLNKHRLTNDPLRWQSRYFDDVDNSEEDKKRSLQVKNIFPDYGDYDLWGKRQFLEDVNHQYGENRNPAKTHKYEEKREYDRMDELAQLLNYKKKSVEFPDFYDSEEIKKRHYDERGKFRERPLTEEEEKELENLAIMDLELQKIAEKLSNNRQG</sequence>
<organism evidence="14 15">
    <name type="scientific">Pyxicephalus adspersus</name>
    <name type="common">African bullfrog</name>
    <dbReference type="NCBI Taxonomy" id="30357"/>
    <lineage>
        <taxon>Eukaryota</taxon>
        <taxon>Metazoa</taxon>
        <taxon>Chordata</taxon>
        <taxon>Craniata</taxon>
        <taxon>Vertebrata</taxon>
        <taxon>Euteleostomi</taxon>
        <taxon>Amphibia</taxon>
        <taxon>Batrachia</taxon>
        <taxon>Anura</taxon>
        <taxon>Neobatrachia</taxon>
        <taxon>Ranoidea</taxon>
        <taxon>Pyxicephalidae</taxon>
        <taxon>Pyxicephalinae</taxon>
        <taxon>Pyxicephalus</taxon>
    </lineage>
</organism>
<feature type="compositionally biased region" description="Basic and acidic residues" evidence="12">
    <location>
        <begin position="260"/>
        <end position="300"/>
    </location>
</feature>
<gene>
    <name evidence="14" type="ORF">GDO54_011301</name>
</gene>
<dbReference type="AlphaFoldDB" id="A0AAV3AQ14"/>
<evidence type="ECO:0000256" key="3">
    <source>
        <dbReference type="ARBA" id="ARBA00022525"/>
    </source>
</evidence>
<keyword evidence="4" id="KW-0597">Phosphoprotein</keyword>
<keyword evidence="7" id="KW-0654">Proteoglycan</keyword>
<feature type="compositionally biased region" description="Basic and acidic residues" evidence="12">
    <location>
        <begin position="60"/>
        <end position="85"/>
    </location>
</feature>
<keyword evidence="13" id="KW-0732">Signal</keyword>
<comment type="caution">
    <text evidence="14">The sequence shown here is derived from an EMBL/GenBank/DDBJ whole genome shotgun (WGS) entry which is preliminary data.</text>
</comment>
<evidence type="ECO:0000256" key="11">
    <source>
        <dbReference type="ARBA" id="ARBA00044763"/>
    </source>
</evidence>
<feature type="compositionally biased region" description="Basic and acidic residues" evidence="12">
    <location>
        <begin position="474"/>
        <end position="483"/>
    </location>
</feature>
<dbReference type="GO" id="GO:0030141">
    <property type="term" value="C:secretory granule"/>
    <property type="evidence" value="ECO:0007669"/>
    <property type="project" value="InterPro"/>
</dbReference>
<dbReference type="InterPro" id="IPR001819">
    <property type="entry name" value="Chromogranin_AB"/>
</dbReference>
<feature type="region of interest" description="Disordered" evidence="12">
    <location>
        <begin position="52"/>
        <end position="448"/>
    </location>
</feature>
<keyword evidence="15" id="KW-1185">Reference proteome</keyword>
<dbReference type="InterPro" id="IPR001990">
    <property type="entry name" value="Granin"/>
</dbReference>
<feature type="compositionally biased region" description="Basic and acidic residues" evidence="12">
    <location>
        <begin position="351"/>
        <end position="381"/>
    </location>
</feature>
<comment type="subunit">
    <text evidence="11">Interacts with ITPR1 in the secretory granules.</text>
</comment>
<dbReference type="PRINTS" id="PR00659">
    <property type="entry name" value="CHROMOGRANIN"/>
</dbReference>
<keyword evidence="8" id="KW-0325">Glycoprotein</keyword>
<dbReference type="Proteomes" id="UP001181693">
    <property type="component" value="Unassembled WGS sequence"/>
</dbReference>
<keyword evidence="6" id="KW-0165">Cleavage on pair of basic residues</keyword>
<evidence type="ECO:0000256" key="8">
    <source>
        <dbReference type="ARBA" id="ARBA00023180"/>
    </source>
</evidence>
<name>A0AAV3AQ14_PYXAD</name>
<comment type="similarity">
    <text evidence="2">Belongs to the chromogranin/secretogranin protein family.</text>
</comment>
<evidence type="ECO:0000256" key="1">
    <source>
        <dbReference type="ARBA" id="ARBA00004613"/>
    </source>
</evidence>
<evidence type="ECO:0000313" key="15">
    <source>
        <dbReference type="Proteomes" id="UP001181693"/>
    </source>
</evidence>
<evidence type="ECO:0000256" key="13">
    <source>
        <dbReference type="SAM" id="SignalP"/>
    </source>
</evidence>
<comment type="subcellular location">
    <subcellularLocation>
        <location evidence="1">Secreted</location>
    </subcellularLocation>
</comment>
<evidence type="ECO:0000256" key="10">
    <source>
        <dbReference type="ARBA" id="ARBA00042410"/>
    </source>
</evidence>
<evidence type="ECO:0000256" key="6">
    <source>
        <dbReference type="ARBA" id="ARBA00022685"/>
    </source>
</evidence>
<feature type="compositionally biased region" description="Basic and acidic residues" evidence="12">
    <location>
        <begin position="99"/>
        <end position="158"/>
    </location>
</feature>
<accession>A0AAV3AQ14</accession>
<feature type="chain" id="PRO_5043393916" description="Secretogranin-1" evidence="13">
    <location>
        <begin position="26"/>
        <end position="660"/>
    </location>
</feature>
<evidence type="ECO:0000313" key="14">
    <source>
        <dbReference type="EMBL" id="DBA27125.1"/>
    </source>
</evidence>
<keyword evidence="5" id="KW-0765">Sulfation</keyword>
<feature type="compositionally biased region" description="Basic and acidic residues" evidence="12">
    <location>
        <begin position="405"/>
        <end position="448"/>
    </location>
</feature>
<evidence type="ECO:0000256" key="4">
    <source>
        <dbReference type="ARBA" id="ARBA00022553"/>
    </source>
</evidence>
<dbReference type="PANTHER" id="PTHR10583">
    <property type="entry name" value="CHROMOGRANIN"/>
    <property type="match status" value="1"/>
</dbReference>
<protein>
    <recommendedName>
        <fullName evidence="9">Secretogranin-1</fullName>
    </recommendedName>
    <alternativeName>
        <fullName evidence="10">Chromogranin-B</fullName>
    </alternativeName>
</protein>
<dbReference type="Pfam" id="PF01271">
    <property type="entry name" value="Granin"/>
    <property type="match status" value="1"/>
</dbReference>